<feature type="coiled-coil region" evidence="3">
    <location>
        <begin position="154"/>
        <end position="251"/>
    </location>
</feature>
<organism evidence="8 11">
    <name type="scientific">Trichinella pseudospiralis</name>
    <name type="common">Parasitic roundworm</name>
    <dbReference type="NCBI Taxonomy" id="6337"/>
    <lineage>
        <taxon>Eukaryota</taxon>
        <taxon>Metazoa</taxon>
        <taxon>Ecdysozoa</taxon>
        <taxon>Nematoda</taxon>
        <taxon>Enoplea</taxon>
        <taxon>Dorylaimia</taxon>
        <taxon>Trichinellida</taxon>
        <taxon>Trichinellidae</taxon>
        <taxon>Trichinella</taxon>
    </lineage>
</organism>
<proteinExistence type="inferred from homology"/>
<comment type="similarity">
    <text evidence="1">Belongs to the SH3BP5 family.</text>
</comment>
<evidence type="ECO:0000313" key="7">
    <source>
        <dbReference type="EMBL" id="KRZ22301.1"/>
    </source>
</evidence>
<evidence type="ECO:0000256" key="1">
    <source>
        <dbReference type="ARBA" id="ARBA00007796"/>
    </source>
</evidence>
<dbReference type="STRING" id="6337.A0A0V1J2D5"/>
<keyword evidence="2 3" id="KW-0175">Coiled coil</keyword>
<dbReference type="PANTHER" id="PTHR19423">
    <property type="entry name" value="SH3 DOMAIN-BINDING PROTEIN 5"/>
    <property type="match status" value="1"/>
</dbReference>
<dbReference type="EMBL" id="JYDV01000144">
    <property type="protein sequence ID" value="KRZ29102.1"/>
    <property type="molecule type" value="Genomic_DNA"/>
</dbReference>
<feature type="region of interest" description="Disordered" evidence="4">
    <location>
        <begin position="253"/>
        <end position="289"/>
    </location>
</feature>
<dbReference type="Proteomes" id="UP000054632">
    <property type="component" value="Unassembled WGS sequence"/>
</dbReference>
<dbReference type="PANTHER" id="PTHR19423:SF1">
    <property type="entry name" value="SH3 DOMAIN-BINDING PROTEIN 5"/>
    <property type="match status" value="1"/>
</dbReference>
<evidence type="ECO:0000313" key="6">
    <source>
        <dbReference type="EMBL" id="KRY67515.1"/>
    </source>
</evidence>
<feature type="compositionally biased region" description="Low complexity" evidence="4">
    <location>
        <begin position="416"/>
        <end position="426"/>
    </location>
</feature>
<keyword evidence="10" id="KW-1185">Reference proteome</keyword>
<accession>A0A0V1J2D5</accession>
<evidence type="ECO:0000256" key="3">
    <source>
        <dbReference type="SAM" id="Coils"/>
    </source>
</evidence>
<dbReference type="Proteomes" id="UP000054805">
    <property type="component" value="Unassembled WGS sequence"/>
</dbReference>
<protein>
    <submittedName>
        <fullName evidence="8">SH3 domain-binding protein 5-like</fullName>
    </submittedName>
</protein>
<feature type="non-terminal residue" evidence="8">
    <location>
        <position position="1"/>
    </location>
</feature>
<dbReference type="InterPro" id="IPR007940">
    <property type="entry name" value="SH3BP5"/>
</dbReference>
<evidence type="ECO:0000313" key="8">
    <source>
        <dbReference type="EMBL" id="KRZ29102.1"/>
    </source>
</evidence>
<dbReference type="GO" id="GO:0005737">
    <property type="term" value="C:cytoplasm"/>
    <property type="evidence" value="ECO:0007669"/>
    <property type="project" value="TreeGrafter"/>
</dbReference>
<comment type="caution">
    <text evidence="8">The sequence shown here is derived from an EMBL/GenBank/DDBJ whole genome shotgun (WGS) entry which is preliminary data.</text>
</comment>
<dbReference type="EMBL" id="JYDU01000149">
    <property type="protein sequence ID" value="KRX91000.1"/>
    <property type="molecule type" value="Genomic_DNA"/>
</dbReference>
<gene>
    <name evidence="8" type="primary">sh3bp5l</name>
    <name evidence="6" type="ORF">T4A_3984</name>
    <name evidence="7" type="ORF">T4B_9340</name>
    <name evidence="8" type="ORF">T4C_2638</name>
    <name evidence="5" type="ORF">T4E_11607</name>
</gene>
<evidence type="ECO:0000313" key="9">
    <source>
        <dbReference type="Proteomes" id="UP000054632"/>
    </source>
</evidence>
<dbReference type="EMBL" id="JYDR01000135">
    <property type="protein sequence ID" value="KRY67515.1"/>
    <property type="molecule type" value="Genomic_DNA"/>
</dbReference>
<reference evidence="9 10" key="1">
    <citation type="submission" date="2015-01" db="EMBL/GenBank/DDBJ databases">
        <title>Evolution of Trichinella species and genotypes.</title>
        <authorList>
            <person name="Korhonen P.K."/>
            <person name="Edoardo P."/>
            <person name="Giuseppe L.R."/>
            <person name="Gasser R.B."/>
        </authorList>
    </citation>
    <scope>NUCLEOTIDE SEQUENCE [LARGE SCALE GENOMIC DNA]</scope>
    <source>
        <strain evidence="6">ISS13</strain>
        <strain evidence="5">ISS141</strain>
        <strain evidence="8">ISS176</strain>
        <strain evidence="7">ISS588</strain>
    </source>
</reference>
<feature type="region of interest" description="Disordered" evidence="4">
    <location>
        <begin position="1"/>
        <end position="30"/>
    </location>
</feature>
<dbReference type="GO" id="GO:0035556">
    <property type="term" value="P:intracellular signal transduction"/>
    <property type="evidence" value="ECO:0007669"/>
    <property type="project" value="InterPro"/>
</dbReference>
<evidence type="ECO:0000313" key="5">
    <source>
        <dbReference type="EMBL" id="KRX91000.1"/>
    </source>
</evidence>
<dbReference type="EMBL" id="JYDS01000177">
    <property type="protein sequence ID" value="KRZ22301.1"/>
    <property type="molecule type" value="Genomic_DNA"/>
</dbReference>
<name>A0A0V1J2D5_TRIPS</name>
<feature type="coiled-coil region" evidence="3">
    <location>
        <begin position="47"/>
        <end position="74"/>
    </location>
</feature>
<dbReference type="Proteomes" id="UP000054815">
    <property type="component" value="Unassembled WGS sequence"/>
</dbReference>
<evidence type="ECO:0000256" key="4">
    <source>
        <dbReference type="SAM" id="MobiDB-lite"/>
    </source>
</evidence>
<dbReference type="GO" id="GO:0004860">
    <property type="term" value="F:protein kinase inhibitor activity"/>
    <property type="evidence" value="ECO:0007669"/>
    <property type="project" value="TreeGrafter"/>
</dbReference>
<sequence length="483" mass="54066">LQSRFFLDEMNKSTDSDSPSESISLSSPTQTMAAGDLNRVHEELEKLNIATDVINKLELQLDEAQTMFRDAQSSWTQKLSQMAKKLGTCIEKSRPYYEARIKVLEAQQEAQRAALRFERANRMHSIAKQQVTLTQESLNRQGTEHVDPACLEVLNHHNKRVNEAEWERLQSEKEHEEVSRLVESATKQVSALESQLKRSIQKSKPYFEAKVEFMRVLQNQKALIQRLQAEIRQKKADYNTSLRNLERISEEIHEKRSLGKRDPGVGSESPGPPCTSSLELAENKSLSPPLEKSSFNTVSVNVDSSDSRILDANRSPVDRMRFISSLNIEDLVDSVVQSGDASASAAHQRVKASSPALLIYPLTKNSSSTSNAGLNSGVILLAHELACLSNQPYLSAFQLAPEELDVEYHTAPQGVSSSGRSSPTSSNKNEERSTVTPDLKMTLMKDDRVKELMVTPEELIDQIDHEFDDAKLSFAEHSTTTKN</sequence>
<feature type="region of interest" description="Disordered" evidence="4">
    <location>
        <begin position="410"/>
        <end position="442"/>
    </location>
</feature>
<evidence type="ECO:0000256" key="2">
    <source>
        <dbReference type="ARBA" id="ARBA00023054"/>
    </source>
</evidence>
<evidence type="ECO:0000313" key="11">
    <source>
        <dbReference type="Proteomes" id="UP000054826"/>
    </source>
</evidence>
<feature type="compositionally biased region" description="Low complexity" evidence="4">
    <location>
        <begin position="16"/>
        <end position="29"/>
    </location>
</feature>
<evidence type="ECO:0000313" key="10">
    <source>
        <dbReference type="Proteomes" id="UP000054805"/>
    </source>
</evidence>
<dbReference type="Pfam" id="PF05276">
    <property type="entry name" value="SH3BP5"/>
    <property type="match status" value="1"/>
</dbReference>
<dbReference type="AlphaFoldDB" id="A0A0V1J2D5"/>
<feature type="compositionally biased region" description="Basic and acidic residues" evidence="4">
    <location>
        <begin position="1"/>
        <end position="15"/>
    </location>
</feature>
<dbReference type="Proteomes" id="UP000054826">
    <property type="component" value="Unassembled WGS sequence"/>
</dbReference>
<feature type="compositionally biased region" description="Basic and acidic residues" evidence="4">
    <location>
        <begin position="253"/>
        <end position="263"/>
    </location>
</feature>